<dbReference type="InterPro" id="IPR055354">
    <property type="entry name" value="DUF7507"/>
</dbReference>
<evidence type="ECO:0000259" key="5">
    <source>
        <dbReference type="Pfam" id="PF25390"/>
    </source>
</evidence>
<reference evidence="6 7" key="1">
    <citation type="submission" date="2018-08" db="EMBL/GenBank/DDBJ databases">
        <title>Actinomadura jelena sp. nov., a novel Actinomycete isolated from soil in Chad.</title>
        <authorList>
            <person name="Shi L."/>
        </authorList>
    </citation>
    <scope>NUCLEOTIDE SEQUENCE [LARGE SCALE GENOMIC DNA]</scope>
    <source>
        <strain evidence="6 7">NEAU-G17</strain>
    </source>
</reference>
<name>A0A372JIR2_9ACTN</name>
<dbReference type="InterPro" id="IPR013783">
    <property type="entry name" value="Ig-like_fold"/>
</dbReference>
<dbReference type="AlphaFoldDB" id="A0A372JIR2"/>
<gene>
    <name evidence="6" type="ORF">DZF91_20400</name>
</gene>
<sequence>MDRLVAVVVAAATVLALAGVRAGTAAAAPGRQPGDQPSQVLTWGRNQFGQLGNDSTEHSNVPVTALLPAGTSVKQVSGGYGFSVALTSDGRVWAWGENPNGQLGDGTTNGSRVPVPVALPAGTTVTALATGDDHTLALTSTGRLLAWGYNDFGQVGDGSTTDRLAPVAVDLPNGTTITAIGAGAGHSLAVTSTGHVLAWGYNNTGQLGTGNYADSSVPVRVPLPEDVTFTAVAGGSAHSLALSSTGQMWSWGWNTYGQLGNNSTTSTNVPVRVLLPEGARVTSLGDGSGHGWFSLALESDGQMLAWGDNSYGQLGNGTTTRSTVPIRVQLPPGTIVSAIAGGDDHTVALTSEGRVLTWGYNRYGQLGDGGNTNAVLPVEAAVPQGVRVQAIGAGQYHTLAVVPVEAAGTTTTLTTSTEEQTHGEPVTLTARVECEDGTPTGTVVFEADGVRLGTAELQDGTATLTVSDLDVGEHVITAHYEGDRLCGPSTSDPVTVVIRRAETSASLHLVKRFDRFVGSAGPHAKARPKAKPRHDARMSAWHDHDAIRYRFVVTNDGDVPINAITVHDSLTGTVSCSSGTLAPGRSVTCYGTHKVTLKEKSRGYVDNSATASGTRADDGRTVVSNEARLRVDITYK</sequence>
<proteinExistence type="predicted"/>
<feature type="domain" description="Bacterial Ig-like" evidence="3">
    <location>
        <begin position="413"/>
        <end position="498"/>
    </location>
</feature>
<protein>
    <submittedName>
        <fullName evidence="6">Cell wall anchor protein</fullName>
    </submittedName>
</protein>
<accession>A0A372JIR2</accession>
<dbReference type="Pfam" id="PF00415">
    <property type="entry name" value="RCC1"/>
    <property type="match status" value="2"/>
</dbReference>
<dbReference type="SUPFAM" id="SSF50985">
    <property type="entry name" value="RCC1/BLIP-II"/>
    <property type="match status" value="1"/>
</dbReference>
<dbReference type="InterPro" id="IPR000408">
    <property type="entry name" value="Reg_chr_condens"/>
</dbReference>
<dbReference type="PROSITE" id="PS50194">
    <property type="entry name" value="FILAMIN_REPEAT"/>
    <property type="match status" value="1"/>
</dbReference>
<dbReference type="Gene3D" id="2.130.10.30">
    <property type="entry name" value="Regulator of chromosome condensation 1/beta-lactamase-inhibitor protein II"/>
    <property type="match status" value="2"/>
</dbReference>
<evidence type="ECO:0000256" key="2">
    <source>
        <dbReference type="SAM" id="SignalP"/>
    </source>
</evidence>
<evidence type="ECO:0000256" key="1">
    <source>
        <dbReference type="ARBA" id="ARBA00022737"/>
    </source>
</evidence>
<dbReference type="Pfam" id="PF16640">
    <property type="entry name" value="Big_3_5"/>
    <property type="match status" value="1"/>
</dbReference>
<evidence type="ECO:0000313" key="7">
    <source>
        <dbReference type="Proteomes" id="UP000261811"/>
    </source>
</evidence>
<feature type="signal peptide" evidence="2">
    <location>
        <begin position="1"/>
        <end position="27"/>
    </location>
</feature>
<dbReference type="Gene3D" id="2.60.40.10">
    <property type="entry name" value="Immunoglobulins"/>
    <property type="match status" value="1"/>
</dbReference>
<dbReference type="Pfam" id="PF25390">
    <property type="entry name" value="WD40_RLD"/>
    <property type="match status" value="1"/>
</dbReference>
<dbReference type="PRINTS" id="PR00633">
    <property type="entry name" value="RCCNDNSATION"/>
</dbReference>
<evidence type="ECO:0000259" key="3">
    <source>
        <dbReference type="Pfam" id="PF16640"/>
    </source>
</evidence>
<keyword evidence="1" id="KW-0677">Repeat</keyword>
<evidence type="ECO:0000313" key="6">
    <source>
        <dbReference type="EMBL" id="RFU39809.1"/>
    </source>
</evidence>
<feature type="domain" description="RCC1-like" evidence="5">
    <location>
        <begin position="39"/>
        <end position="290"/>
    </location>
</feature>
<dbReference type="RefSeq" id="WP_117359058.1">
    <property type="nucleotide sequence ID" value="NZ_QURH01000322.1"/>
</dbReference>
<dbReference type="PANTHER" id="PTHR22872">
    <property type="entry name" value="BTK-BINDING PROTEIN-RELATED"/>
    <property type="match status" value="1"/>
</dbReference>
<dbReference type="InterPro" id="IPR058923">
    <property type="entry name" value="RCC1-like_dom"/>
</dbReference>
<dbReference type="InterPro" id="IPR051625">
    <property type="entry name" value="Signaling_Regulatory_Domain"/>
</dbReference>
<dbReference type="InterPro" id="IPR032109">
    <property type="entry name" value="Big_3_5"/>
</dbReference>
<dbReference type="OrthoDB" id="9796385at2"/>
<dbReference type="InterPro" id="IPR017868">
    <property type="entry name" value="Filamin/ABP280_repeat-like"/>
</dbReference>
<dbReference type="PROSITE" id="PS50012">
    <property type="entry name" value="RCC1_3"/>
    <property type="match status" value="7"/>
</dbReference>
<keyword evidence="2" id="KW-0732">Signal</keyword>
<organism evidence="6 7">
    <name type="scientific">Actinomadura logoneensis</name>
    <dbReference type="NCBI Taxonomy" id="2293572"/>
    <lineage>
        <taxon>Bacteria</taxon>
        <taxon>Bacillati</taxon>
        <taxon>Actinomycetota</taxon>
        <taxon>Actinomycetes</taxon>
        <taxon>Streptosporangiales</taxon>
        <taxon>Thermomonosporaceae</taxon>
        <taxon>Actinomadura</taxon>
    </lineage>
</organism>
<keyword evidence="7" id="KW-1185">Reference proteome</keyword>
<dbReference type="GO" id="GO:0005975">
    <property type="term" value="P:carbohydrate metabolic process"/>
    <property type="evidence" value="ECO:0007669"/>
    <property type="project" value="UniProtKB-ARBA"/>
</dbReference>
<comment type="caution">
    <text evidence="6">The sequence shown here is derived from an EMBL/GenBank/DDBJ whole genome shotgun (WGS) entry which is preliminary data.</text>
</comment>
<dbReference type="Pfam" id="PF24346">
    <property type="entry name" value="DUF7507"/>
    <property type="match status" value="1"/>
</dbReference>
<dbReference type="Proteomes" id="UP000261811">
    <property type="component" value="Unassembled WGS sequence"/>
</dbReference>
<dbReference type="EMBL" id="QURH01000322">
    <property type="protein sequence ID" value="RFU39809.1"/>
    <property type="molecule type" value="Genomic_DNA"/>
</dbReference>
<feature type="domain" description="DUF7507" evidence="4">
    <location>
        <begin position="543"/>
        <end position="622"/>
    </location>
</feature>
<evidence type="ECO:0000259" key="4">
    <source>
        <dbReference type="Pfam" id="PF24346"/>
    </source>
</evidence>
<dbReference type="InterPro" id="IPR009091">
    <property type="entry name" value="RCC1/BLIP-II"/>
</dbReference>
<dbReference type="PROSITE" id="PS00626">
    <property type="entry name" value="RCC1_2"/>
    <property type="match status" value="3"/>
</dbReference>
<feature type="chain" id="PRO_5016572080" evidence="2">
    <location>
        <begin position="28"/>
        <end position="636"/>
    </location>
</feature>